<feature type="domain" description="JmjC" evidence="1">
    <location>
        <begin position="124"/>
        <end position="281"/>
    </location>
</feature>
<keyword evidence="3" id="KW-1185">Reference proteome</keyword>
<reference evidence="2" key="1">
    <citation type="thesis" date="2020" institute="Technische Universitat Dresden" country="Dresden, Germany">
        <title>The Agarolytic System of Microbulbifer elongatus PORT2, Isolated from Batu Karas, Pangandaran West Java Indonesia.</title>
        <authorList>
            <person name="Anggraeni S.R."/>
        </authorList>
    </citation>
    <scope>NUCLEOTIDE SEQUENCE</scope>
    <source>
        <strain evidence="2">PORT2</strain>
    </source>
</reference>
<dbReference type="EMBL" id="JACASI010000041">
    <property type="protein sequence ID" value="MCQ3830876.1"/>
    <property type="molecule type" value="Genomic_DNA"/>
</dbReference>
<name>A0ABT1P431_9GAMM</name>
<dbReference type="SMART" id="SM00558">
    <property type="entry name" value="JmjC"/>
    <property type="match status" value="1"/>
</dbReference>
<dbReference type="Pfam" id="PF13621">
    <property type="entry name" value="Cupin_8"/>
    <property type="match status" value="1"/>
</dbReference>
<dbReference type="PANTHER" id="PTHR12461">
    <property type="entry name" value="HYPOXIA-INDUCIBLE FACTOR 1 ALPHA INHIBITOR-RELATED"/>
    <property type="match status" value="1"/>
</dbReference>
<proteinExistence type="predicted"/>
<dbReference type="SUPFAM" id="SSF51197">
    <property type="entry name" value="Clavaminate synthase-like"/>
    <property type="match status" value="1"/>
</dbReference>
<dbReference type="Gene3D" id="2.60.120.650">
    <property type="entry name" value="Cupin"/>
    <property type="match status" value="1"/>
</dbReference>
<evidence type="ECO:0000313" key="3">
    <source>
        <dbReference type="Proteomes" id="UP001205566"/>
    </source>
</evidence>
<dbReference type="Proteomes" id="UP001205566">
    <property type="component" value="Unassembled WGS sequence"/>
</dbReference>
<evidence type="ECO:0000313" key="2">
    <source>
        <dbReference type="EMBL" id="MCQ3830876.1"/>
    </source>
</evidence>
<sequence>MNACVQPFIETADLAVADETHEVTPDNVLESLSGVTRPLILRNYCAHFPAVRAGTQSAETMVEYLLNHYSGQPVNGCYGAPETEGRVFYNEDLTGFNFESRRVPLDTLLDDILSTAQSAQKPMRYMPSSEVSYWFPTFAGENNAGVAGVSPIGSLWLGNRVRIAAHYDFPNNLACNIAGRRRFTLLPPEQIANLYPGPLEFAPGGQEISLVDFYRPDFTRFPRFRKALDSAYLAELHPGDALYIPGMWWHHVESLDTLNVLYTHWWRDAAAYLGRPTNALMHAVLGLRDLPAHQRAAWRALFDYYVFEAEPERAEHIEPAARGVLAQPLSLEMAMQLRARLQNDLKR</sequence>
<protein>
    <submittedName>
        <fullName evidence="2">Cupin-like domain-containing protein</fullName>
    </submittedName>
</protein>
<gene>
    <name evidence="2" type="ORF">HXX02_15665</name>
</gene>
<dbReference type="PANTHER" id="PTHR12461:SF105">
    <property type="entry name" value="HYPOXIA-INDUCIBLE FACTOR 1-ALPHA INHIBITOR"/>
    <property type="match status" value="1"/>
</dbReference>
<dbReference type="PROSITE" id="PS51184">
    <property type="entry name" value="JMJC"/>
    <property type="match status" value="1"/>
</dbReference>
<organism evidence="2 3">
    <name type="scientific">Microbulbifer elongatus</name>
    <dbReference type="NCBI Taxonomy" id="86173"/>
    <lineage>
        <taxon>Bacteria</taxon>
        <taxon>Pseudomonadati</taxon>
        <taxon>Pseudomonadota</taxon>
        <taxon>Gammaproteobacteria</taxon>
        <taxon>Cellvibrionales</taxon>
        <taxon>Microbulbiferaceae</taxon>
        <taxon>Microbulbifer</taxon>
    </lineage>
</organism>
<accession>A0ABT1P431</accession>
<dbReference type="InterPro" id="IPR003347">
    <property type="entry name" value="JmjC_dom"/>
</dbReference>
<evidence type="ECO:0000259" key="1">
    <source>
        <dbReference type="PROSITE" id="PS51184"/>
    </source>
</evidence>
<comment type="caution">
    <text evidence="2">The sequence shown here is derived from an EMBL/GenBank/DDBJ whole genome shotgun (WGS) entry which is preliminary data.</text>
</comment>
<dbReference type="InterPro" id="IPR041667">
    <property type="entry name" value="Cupin_8"/>
</dbReference>
<dbReference type="RefSeq" id="WP_255875767.1">
    <property type="nucleotide sequence ID" value="NZ_JACASI010000041.1"/>
</dbReference>